<dbReference type="PANTHER" id="PTHR43273">
    <property type="entry name" value="ANAEROBIC SULFATASE-MATURATING ENZYME HOMOLOG ASLB-RELATED"/>
    <property type="match status" value="1"/>
</dbReference>
<name>A0A1G6S016_9BRAD</name>
<proteinExistence type="inferred from homology"/>
<dbReference type="GO" id="GO:0051539">
    <property type="term" value="F:4 iron, 4 sulfur cluster binding"/>
    <property type="evidence" value="ECO:0007669"/>
    <property type="project" value="UniProtKB-KW"/>
</dbReference>
<dbReference type="Pfam" id="PF04055">
    <property type="entry name" value="Radical_SAM"/>
    <property type="match status" value="1"/>
</dbReference>
<evidence type="ECO:0000256" key="4">
    <source>
        <dbReference type="ARBA" id="ARBA00022723"/>
    </source>
</evidence>
<dbReference type="GO" id="GO:0032324">
    <property type="term" value="P:molybdopterin cofactor biosynthetic process"/>
    <property type="evidence" value="ECO:0007669"/>
    <property type="project" value="UniProtKB-ARBA"/>
</dbReference>
<dbReference type="SFLD" id="SFLDS00029">
    <property type="entry name" value="Radical_SAM"/>
    <property type="match status" value="1"/>
</dbReference>
<dbReference type="InterPro" id="IPR023867">
    <property type="entry name" value="Sulphatase_maturase_rSAM"/>
</dbReference>
<feature type="compositionally biased region" description="Polar residues" evidence="8">
    <location>
        <begin position="265"/>
        <end position="275"/>
    </location>
</feature>
<evidence type="ECO:0000313" key="11">
    <source>
        <dbReference type="Proteomes" id="UP000199245"/>
    </source>
</evidence>
<evidence type="ECO:0000256" key="8">
    <source>
        <dbReference type="SAM" id="MobiDB-lite"/>
    </source>
</evidence>
<dbReference type="CDD" id="cd01335">
    <property type="entry name" value="Radical_SAM"/>
    <property type="match status" value="1"/>
</dbReference>
<dbReference type="GO" id="GO:0016491">
    <property type="term" value="F:oxidoreductase activity"/>
    <property type="evidence" value="ECO:0007669"/>
    <property type="project" value="InterPro"/>
</dbReference>
<dbReference type="AlphaFoldDB" id="A0A1G6S016"/>
<feature type="domain" description="Radical SAM core" evidence="9">
    <location>
        <begin position="137"/>
        <end position="362"/>
    </location>
</feature>
<evidence type="ECO:0000256" key="2">
    <source>
        <dbReference type="ARBA" id="ARBA00022485"/>
    </source>
</evidence>
<dbReference type="Proteomes" id="UP000199245">
    <property type="component" value="Unassembled WGS sequence"/>
</dbReference>
<dbReference type="InterPro" id="IPR000385">
    <property type="entry name" value="MoaA_NifB_PqqE_Fe-S-bd_CS"/>
</dbReference>
<dbReference type="SUPFAM" id="SSF102114">
    <property type="entry name" value="Radical SAM enzymes"/>
    <property type="match status" value="1"/>
</dbReference>
<evidence type="ECO:0000313" key="10">
    <source>
        <dbReference type="EMBL" id="SDD09517.1"/>
    </source>
</evidence>
<evidence type="ECO:0000256" key="3">
    <source>
        <dbReference type="ARBA" id="ARBA00022691"/>
    </source>
</evidence>
<keyword evidence="2" id="KW-0004">4Fe-4S</keyword>
<keyword evidence="3" id="KW-0949">S-adenosyl-L-methionine</keyword>
<dbReference type="InterPro" id="IPR013785">
    <property type="entry name" value="Aldolase_TIM"/>
</dbReference>
<keyword evidence="6" id="KW-0411">Iron-sulfur</keyword>
<dbReference type="PROSITE" id="PS51918">
    <property type="entry name" value="RADICAL_SAM"/>
    <property type="match status" value="1"/>
</dbReference>
<organism evidence="10 11">
    <name type="scientific">Bradyrhizobium brasilense</name>
    <dbReference type="NCBI Taxonomy" id="1419277"/>
    <lineage>
        <taxon>Bacteria</taxon>
        <taxon>Pseudomonadati</taxon>
        <taxon>Pseudomonadota</taxon>
        <taxon>Alphaproteobacteria</taxon>
        <taxon>Hyphomicrobiales</taxon>
        <taxon>Nitrobacteraceae</taxon>
        <taxon>Bradyrhizobium</taxon>
    </lineage>
</organism>
<sequence length="507" mass="55218">MTGQQCVTGDMLTRARRKFEQTGPLGYAIAAASRPLAHLNDKKGAVVIGRQITADQASHMKALHHGLPGIEEKAIETLWNAISAEPALGPAFEVILLRALKPLDGLLTYPADVLFDPHERATLARLEADDFTPAAQLRGAVTGIVKITRICNLRCSYCHDWRTGPDAVMDFATLAATIRWLTAGSRARRVHIVLHGGEPSLIGPRGLLTLLALQARYRLSNQEIVTRMQTNGKRLTPAFLAALVQFDVVTSVSLDGPPEVHNRTRPTTKGVGSSDTVRHSIARLRQAGVLNGTLIVVTPELVEHGPRRLLTFLAQEGITDIGLLPMRPAAGAPPGSHDTLAMEVFCQFMLEVENLRRLETPTLRVRELDALYAALLGLTPRTCELQGHCVGSYFAIEPNGAVSHCDKFFGDERYVLGRIDQPFEDVAEGAIARTLRASARKASQDKAGCQWWRYCRGWCPHEDYVARRHGSAADCCGLAPLFAGLEQMGPPPALAAAVQGYRHAAVR</sequence>
<dbReference type="InterPro" id="IPR006638">
    <property type="entry name" value="Elp3/MiaA/NifB-like_rSAM"/>
</dbReference>
<evidence type="ECO:0000259" key="9">
    <source>
        <dbReference type="PROSITE" id="PS51918"/>
    </source>
</evidence>
<protein>
    <recommendedName>
        <fullName evidence="9">Radical SAM core domain-containing protein</fullName>
    </recommendedName>
</protein>
<evidence type="ECO:0000256" key="5">
    <source>
        <dbReference type="ARBA" id="ARBA00023004"/>
    </source>
</evidence>
<dbReference type="Gene3D" id="3.20.20.70">
    <property type="entry name" value="Aldolase class I"/>
    <property type="match status" value="1"/>
</dbReference>
<evidence type="ECO:0000256" key="6">
    <source>
        <dbReference type="ARBA" id="ARBA00023014"/>
    </source>
</evidence>
<dbReference type="PANTHER" id="PTHR43273:SF3">
    <property type="entry name" value="ANAEROBIC SULFATASE-MATURATING ENZYME HOMOLOG ASLB-RELATED"/>
    <property type="match status" value="1"/>
</dbReference>
<dbReference type="PROSITE" id="PS01305">
    <property type="entry name" value="MOAA_NIFB_PQQE"/>
    <property type="match status" value="1"/>
</dbReference>
<comment type="similarity">
    <text evidence="7">Belongs to the radical SAM superfamily. Anaerobic sulfatase-maturating enzyme family.</text>
</comment>
<dbReference type="GO" id="GO:0046872">
    <property type="term" value="F:metal ion binding"/>
    <property type="evidence" value="ECO:0007669"/>
    <property type="project" value="UniProtKB-KW"/>
</dbReference>
<dbReference type="NCBIfam" id="TIGR04085">
    <property type="entry name" value="rSAM_more_4Fe4S"/>
    <property type="match status" value="1"/>
</dbReference>
<dbReference type="SFLD" id="SFLDG01072">
    <property type="entry name" value="dehydrogenase_like"/>
    <property type="match status" value="1"/>
</dbReference>
<reference evidence="10 11" key="1">
    <citation type="submission" date="2016-10" db="EMBL/GenBank/DDBJ databases">
        <authorList>
            <person name="de Groot N.N."/>
        </authorList>
    </citation>
    <scope>NUCLEOTIDE SEQUENCE [LARGE SCALE GENOMIC DNA]</scope>
    <source>
        <strain evidence="10 11">R5</strain>
    </source>
</reference>
<feature type="region of interest" description="Disordered" evidence="8">
    <location>
        <begin position="257"/>
        <end position="276"/>
    </location>
</feature>
<dbReference type="SFLD" id="SFLDG01386">
    <property type="entry name" value="main_SPASM_domain-containing"/>
    <property type="match status" value="1"/>
</dbReference>
<dbReference type="InterPro" id="IPR007197">
    <property type="entry name" value="rSAM"/>
</dbReference>
<keyword evidence="4" id="KW-0479">Metal-binding</keyword>
<evidence type="ECO:0000256" key="1">
    <source>
        <dbReference type="ARBA" id="ARBA00001966"/>
    </source>
</evidence>
<dbReference type="InterPro" id="IPR058240">
    <property type="entry name" value="rSAM_sf"/>
</dbReference>
<gene>
    <name evidence="10" type="ORF">SAMN05216337_1007173</name>
</gene>
<dbReference type="SFLD" id="SFLDG01067">
    <property type="entry name" value="SPASM/twitch_domain_containing"/>
    <property type="match status" value="1"/>
</dbReference>
<keyword evidence="5" id="KW-0408">Iron</keyword>
<dbReference type="SMART" id="SM00729">
    <property type="entry name" value="Elp3"/>
    <property type="match status" value="1"/>
</dbReference>
<evidence type="ECO:0000256" key="7">
    <source>
        <dbReference type="ARBA" id="ARBA00023601"/>
    </source>
</evidence>
<dbReference type="InterPro" id="IPR023885">
    <property type="entry name" value="4Fe4S-binding_SPASM_dom"/>
</dbReference>
<dbReference type="EMBL" id="FMZW01000007">
    <property type="protein sequence ID" value="SDD09517.1"/>
    <property type="molecule type" value="Genomic_DNA"/>
</dbReference>
<dbReference type="RefSeq" id="WP_092082093.1">
    <property type="nucleotide sequence ID" value="NZ_FMZW01000007.1"/>
</dbReference>
<comment type="cofactor">
    <cofactor evidence="1">
        <name>[4Fe-4S] cluster</name>
        <dbReference type="ChEBI" id="CHEBI:49883"/>
    </cofactor>
</comment>
<dbReference type="Pfam" id="PF13186">
    <property type="entry name" value="SPASM"/>
    <property type="match status" value="1"/>
</dbReference>
<accession>A0A1G6S016</accession>